<dbReference type="InParanoid" id="E0VML4"/>
<evidence type="ECO:0000256" key="1">
    <source>
        <dbReference type="SAM" id="Phobius"/>
    </source>
</evidence>
<keyword evidence="4" id="KW-1185">Reference proteome</keyword>
<dbReference type="EnsemblMetazoa" id="PHUM312760-RA">
    <property type="protein sequence ID" value="PHUM312760-PA"/>
    <property type="gene ID" value="PHUM312760"/>
</dbReference>
<protein>
    <submittedName>
        <fullName evidence="2 3">Uncharacterized protein</fullName>
    </submittedName>
</protein>
<dbReference type="RefSeq" id="XP_002427358.1">
    <property type="nucleotide sequence ID" value="XM_002427313.1"/>
</dbReference>
<evidence type="ECO:0000313" key="4">
    <source>
        <dbReference type="Proteomes" id="UP000009046"/>
    </source>
</evidence>
<keyword evidence="1" id="KW-0812">Transmembrane</keyword>
<reference evidence="2" key="2">
    <citation type="submission" date="2007-04" db="EMBL/GenBank/DDBJ databases">
        <title>The genome of the human body louse.</title>
        <authorList>
            <consortium name="The Human Body Louse Genome Consortium"/>
            <person name="Kirkness E."/>
            <person name="Walenz B."/>
            <person name="Hass B."/>
            <person name="Bruggner R."/>
            <person name="Strausberg R."/>
        </authorList>
    </citation>
    <scope>NUCLEOTIDE SEQUENCE</scope>
    <source>
        <strain evidence="2">USDA</strain>
    </source>
</reference>
<evidence type="ECO:0000313" key="3">
    <source>
        <dbReference type="EnsemblMetazoa" id="PHUM312760-PA"/>
    </source>
</evidence>
<dbReference type="GeneID" id="8235917"/>
<accession>E0VML4</accession>
<name>E0VML4_PEDHC</name>
<dbReference type="KEGG" id="phu:Phum_PHUM312760"/>
<dbReference type="Proteomes" id="UP000009046">
    <property type="component" value="Unassembled WGS sequence"/>
</dbReference>
<dbReference type="EMBL" id="DS235315">
    <property type="protein sequence ID" value="EEB14620.1"/>
    <property type="molecule type" value="Genomic_DNA"/>
</dbReference>
<dbReference type="EMBL" id="AAZO01003626">
    <property type="status" value="NOT_ANNOTATED_CDS"/>
    <property type="molecule type" value="Genomic_DNA"/>
</dbReference>
<reference evidence="3" key="3">
    <citation type="submission" date="2020-05" db="UniProtKB">
        <authorList>
            <consortium name="EnsemblMetazoa"/>
        </authorList>
    </citation>
    <scope>IDENTIFICATION</scope>
    <source>
        <strain evidence="3">USDA</strain>
    </source>
</reference>
<dbReference type="AlphaFoldDB" id="E0VML4"/>
<gene>
    <name evidence="3" type="primary">8235917</name>
    <name evidence="2" type="ORF">Phum_PHUM312760</name>
</gene>
<feature type="transmembrane region" description="Helical" evidence="1">
    <location>
        <begin position="15"/>
        <end position="41"/>
    </location>
</feature>
<dbReference type="VEuPathDB" id="VectorBase:PHUM312760"/>
<keyword evidence="1" id="KW-1133">Transmembrane helix</keyword>
<dbReference type="CTD" id="8235917"/>
<keyword evidence="1" id="KW-0472">Membrane</keyword>
<evidence type="ECO:0000313" key="2">
    <source>
        <dbReference type="EMBL" id="EEB14620.1"/>
    </source>
</evidence>
<proteinExistence type="predicted"/>
<organism>
    <name type="scientific">Pediculus humanus subsp. corporis</name>
    <name type="common">Body louse</name>
    <dbReference type="NCBI Taxonomy" id="121224"/>
    <lineage>
        <taxon>Eukaryota</taxon>
        <taxon>Metazoa</taxon>
        <taxon>Ecdysozoa</taxon>
        <taxon>Arthropoda</taxon>
        <taxon>Hexapoda</taxon>
        <taxon>Insecta</taxon>
        <taxon>Pterygota</taxon>
        <taxon>Neoptera</taxon>
        <taxon>Paraneoptera</taxon>
        <taxon>Psocodea</taxon>
        <taxon>Troctomorpha</taxon>
        <taxon>Phthiraptera</taxon>
        <taxon>Anoplura</taxon>
        <taxon>Pediculidae</taxon>
        <taxon>Pediculus</taxon>
    </lineage>
</organism>
<dbReference type="HOGENOM" id="CLU_1273590_0_0_1"/>
<reference evidence="2" key="1">
    <citation type="submission" date="2007-04" db="EMBL/GenBank/DDBJ databases">
        <title>Annotation of Pediculus humanus corporis strain USDA.</title>
        <authorList>
            <person name="Kirkness E."/>
            <person name="Hannick L."/>
            <person name="Hass B."/>
            <person name="Bruggner R."/>
            <person name="Lawson D."/>
            <person name="Bidwell S."/>
            <person name="Joardar V."/>
            <person name="Caler E."/>
            <person name="Walenz B."/>
            <person name="Inman J."/>
            <person name="Schobel S."/>
            <person name="Galinsky K."/>
            <person name="Amedeo P."/>
            <person name="Strausberg R."/>
        </authorList>
    </citation>
    <scope>NUCLEOTIDE SEQUENCE</scope>
    <source>
        <strain evidence="2">USDA</strain>
    </source>
</reference>
<sequence length="217" mass="23795">MNGNAEDEDGSNPMIIILGALIGIALLIIGAIVTAAGFFLCKRKNSTENNFFLPPQKIQTDSFQVPMLRENNKNIKLNNSQRKSFQDILPLDEINNTLKPFTENNDDDVTRTAVIRKNRGSAARQIRNSLSLSSSHNDAVVVEIKPIPIPVEIKPLNLCNQRNSDVIIDDSTEGNVSSSTVTCHPNNDGETVKKTHARVTLNSNGDVLKCVIEAFKG</sequence>